<evidence type="ECO:0000256" key="1">
    <source>
        <dbReference type="ARBA" id="ARBA00001964"/>
    </source>
</evidence>
<dbReference type="GO" id="GO:0106359">
    <property type="term" value="F:2-hydroxyacyl-CoA lyase activity"/>
    <property type="evidence" value="ECO:0007669"/>
    <property type="project" value="UniProtKB-EC"/>
</dbReference>
<dbReference type="AlphaFoldDB" id="A0A1B0C4G2"/>
<dbReference type="SUPFAM" id="SSF52518">
    <property type="entry name" value="Thiamin diphosphate-binding fold (THDP-binding)"/>
    <property type="match status" value="1"/>
</dbReference>
<name>A0A1B0C4G2_9MUSC</name>
<dbReference type="GO" id="GO:0001561">
    <property type="term" value="P:fatty acid alpha-oxidation"/>
    <property type="evidence" value="ECO:0007669"/>
    <property type="project" value="TreeGrafter"/>
</dbReference>
<keyword evidence="4" id="KW-0456">Lyase</keyword>
<dbReference type="Gene3D" id="3.40.50.970">
    <property type="match status" value="1"/>
</dbReference>
<sequence>MNAVNFHFDNNREWWYQLNEQCQQKGAIINDLGRAVLLNTSSRHRLHAEDDSALGFSAMNLETMVRCKLPIVIIIVNNNGIYGGFDQETFNNLRSDGD</sequence>
<protein>
    <recommendedName>
        <fullName evidence="7">2-hydroxyacyl-CoA lyase</fullName>
        <ecNumber evidence="7">4.1.2.63</ecNumber>
    </recommendedName>
</protein>
<dbReference type="GO" id="GO:0030976">
    <property type="term" value="F:thiamine pyrophosphate binding"/>
    <property type="evidence" value="ECO:0007669"/>
    <property type="project" value="InterPro"/>
</dbReference>
<dbReference type="EnsemblMetazoa" id="GPPI048868-RA">
    <property type="protein sequence ID" value="GPPI048868-PA"/>
    <property type="gene ID" value="GPPI048868"/>
</dbReference>
<keyword evidence="3" id="KW-0460">Magnesium</keyword>
<dbReference type="Pfam" id="PF02775">
    <property type="entry name" value="TPP_enzyme_C"/>
    <property type="match status" value="1"/>
</dbReference>
<comment type="cofactor">
    <cofactor evidence="1">
        <name>thiamine diphosphate</name>
        <dbReference type="ChEBI" id="CHEBI:58937"/>
    </cofactor>
</comment>
<reference evidence="10" key="1">
    <citation type="submission" date="2015-01" db="EMBL/GenBank/DDBJ databases">
        <authorList>
            <person name="Aksoy S."/>
            <person name="Warren W."/>
            <person name="Wilson R.K."/>
        </authorList>
    </citation>
    <scope>NUCLEOTIDE SEQUENCE [LARGE SCALE GENOMIC DNA]</scope>
    <source>
        <strain evidence="10">IAEA</strain>
    </source>
</reference>
<evidence type="ECO:0000313" key="9">
    <source>
        <dbReference type="EnsemblMetazoa" id="GPPI048868-PA"/>
    </source>
</evidence>
<evidence type="ECO:0000259" key="8">
    <source>
        <dbReference type="Pfam" id="PF02775"/>
    </source>
</evidence>
<dbReference type="PANTHER" id="PTHR43710">
    <property type="entry name" value="2-HYDROXYACYL-COA LYASE"/>
    <property type="match status" value="1"/>
</dbReference>
<keyword evidence="2" id="KW-0479">Metal-binding</keyword>
<proteinExistence type="predicted"/>
<evidence type="ECO:0000313" key="10">
    <source>
        <dbReference type="Proteomes" id="UP000092460"/>
    </source>
</evidence>
<dbReference type="EC" id="4.1.2.63" evidence="7"/>
<dbReference type="PANTHER" id="PTHR43710:SF2">
    <property type="entry name" value="2-HYDROXYACYL-COA LYASE 1"/>
    <property type="match status" value="1"/>
</dbReference>
<dbReference type="InterPro" id="IPR029061">
    <property type="entry name" value="THDP-binding"/>
</dbReference>
<dbReference type="EMBL" id="JXJN01025442">
    <property type="status" value="NOT_ANNOTATED_CDS"/>
    <property type="molecule type" value="Genomic_DNA"/>
</dbReference>
<dbReference type="VEuPathDB" id="VectorBase:GPPI048868"/>
<evidence type="ECO:0000256" key="5">
    <source>
        <dbReference type="ARBA" id="ARBA00044451"/>
    </source>
</evidence>
<keyword evidence="10" id="KW-1185">Reference proteome</keyword>
<dbReference type="Proteomes" id="UP000092460">
    <property type="component" value="Unassembled WGS sequence"/>
</dbReference>
<evidence type="ECO:0000256" key="6">
    <source>
        <dbReference type="ARBA" id="ARBA00044454"/>
    </source>
</evidence>
<organism evidence="9 10">
    <name type="scientific">Glossina palpalis gambiensis</name>
    <dbReference type="NCBI Taxonomy" id="67801"/>
    <lineage>
        <taxon>Eukaryota</taxon>
        <taxon>Metazoa</taxon>
        <taxon>Ecdysozoa</taxon>
        <taxon>Arthropoda</taxon>
        <taxon>Hexapoda</taxon>
        <taxon>Insecta</taxon>
        <taxon>Pterygota</taxon>
        <taxon>Neoptera</taxon>
        <taxon>Endopterygota</taxon>
        <taxon>Diptera</taxon>
        <taxon>Brachycera</taxon>
        <taxon>Muscomorpha</taxon>
        <taxon>Hippoboscoidea</taxon>
        <taxon>Glossinidae</taxon>
        <taxon>Glossina</taxon>
    </lineage>
</organism>
<comment type="catalytic activity">
    <reaction evidence="6">
        <text>an (R)-2-hydroxy-long-chain-fatty acyl-CoA = a long-chain fatty aldehyde + formyl-CoA</text>
        <dbReference type="Rhea" id="RHEA:67444"/>
        <dbReference type="ChEBI" id="CHEBI:17176"/>
        <dbReference type="ChEBI" id="CHEBI:57376"/>
        <dbReference type="ChEBI" id="CHEBI:170012"/>
        <dbReference type="EC" id="4.1.2.63"/>
    </reaction>
    <physiologicalReaction direction="left-to-right" evidence="6">
        <dbReference type="Rhea" id="RHEA:67445"/>
    </physiologicalReaction>
</comment>
<comment type="catalytic activity">
    <reaction evidence="5">
        <text>a 2-hydroxy-3-methyl fatty acyl-CoA = a 2-methyl-branched fatty aldehyde + formyl-CoA</text>
        <dbReference type="Rhea" id="RHEA:25375"/>
        <dbReference type="ChEBI" id="CHEBI:49188"/>
        <dbReference type="ChEBI" id="CHEBI:57376"/>
        <dbReference type="ChEBI" id="CHEBI:58783"/>
        <dbReference type="EC" id="4.1.2.63"/>
    </reaction>
    <physiologicalReaction direction="left-to-right" evidence="5">
        <dbReference type="Rhea" id="RHEA:25376"/>
    </physiologicalReaction>
</comment>
<feature type="domain" description="Thiamine pyrophosphate enzyme TPP-binding" evidence="8">
    <location>
        <begin position="51"/>
        <end position="83"/>
    </location>
</feature>
<evidence type="ECO:0000256" key="3">
    <source>
        <dbReference type="ARBA" id="ARBA00022842"/>
    </source>
</evidence>
<dbReference type="GO" id="GO:0005777">
    <property type="term" value="C:peroxisome"/>
    <property type="evidence" value="ECO:0007669"/>
    <property type="project" value="TreeGrafter"/>
</dbReference>
<dbReference type="STRING" id="67801.A0A1B0C4G2"/>
<dbReference type="InterPro" id="IPR045025">
    <property type="entry name" value="HACL1-like"/>
</dbReference>
<dbReference type="GO" id="GO:0046872">
    <property type="term" value="F:metal ion binding"/>
    <property type="evidence" value="ECO:0007669"/>
    <property type="project" value="UniProtKB-KW"/>
</dbReference>
<accession>A0A1B0C4G2</accession>
<reference evidence="9" key="2">
    <citation type="submission" date="2020-05" db="UniProtKB">
        <authorList>
            <consortium name="EnsemblMetazoa"/>
        </authorList>
    </citation>
    <scope>IDENTIFICATION</scope>
    <source>
        <strain evidence="9">IAEA</strain>
    </source>
</reference>
<evidence type="ECO:0000256" key="2">
    <source>
        <dbReference type="ARBA" id="ARBA00022723"/>
    </source>
</evidence>
<evidence type="ECO:0000256" key="7">
    <source>
        <dbReference type="ARBA" id="ARBA00044518"/>
    </source>
</evidence>
<evidence type="ECO:0000256" key="4">
    <source>
        <dbReference type="ARBA" id="ARBA00023239"/>
    </source>
</evidence>
<dbReference type="InterPro" id="IPR011766">
    <property type="entry name" value="TPP_enzyme_TPP-bd"/>
</dbReference>